<feature type="domain" description="Inhibitor I9" evidence="2">
    <location>
        <begin position="23"/>
        <end position="115"/>
    </location>
</feature>
<gene>
    <name evidence="3" type="ORF">EZV62_022296</name>
</gene>
<dbReference type="EMBL" id="VAHF01000010">
    <property type="protein sequence ID" value="TXG53127.1"/>
    <property type="molecule type" value="Genomic_DNA"/>
</dbReference>
<sequence>MHTWKTNLFFFSSLLFFVSLISIIQMAESARPAAPSSAVHIIYTELPQDEEPEAYHMRLLSNVVGSEEMAKEALLYSYKNAASGFSATLTPEQVTEMSKQPGVLQVVRSRTLQLHSGPGRLH</sequence>
<proteinExistence type="predicted"/>
<dbReference type="PANTHER" id="PTHR48222:SF4">
    <property type="entry name" value="PROTEINASE INHIBITOR, PROPEPTIDE"/>
    <property type="match status" value="1"/>
</dbReference>
<name>A0A5C7H811_9ROSI</name>
<keyword evidence="1" id="KW-0732">Signal</keyword>
<feature type="signal peptide" evidence="1">
    <location>
        <begin position="1"/>
        <end position="29"/>
    </location>
</feature>
<organism evidence="3 4">
    <name type="scientific">Acer yangbiense</name>
    <dbReference type="NCBI Taxonomy" id="1000413"/>
    <lineage>
        <taxon>Eukaryota</taxon>
        <taxon>Viridiplantae</taxon>
        <taxon>Streptophyta</taxon>
        <taxon>Embryophyta</taxon>
        <taxon>Tracheophyta</taxon>
        <taxon>Spermatophyta</taxon>
        <taxon>Magnoliopsida</taxon>
        <taxon>eudicotyledons</taxon>
        <taxon>Gunneridae</taxon>
        <taxon>Pentapetalae</taxon>
        <taxon>rosids</taxon>
        <taxon>malvids</taxon>
        <taxon>Sapindales</taxon>
        <taxon>Sapindaceae</taxon>
        <taxon>Hippocastanoideae</taxon>
        <taxon>Acereae</taxon>
        <taxon>Acer</taxon>
    </lineage>
</organism>
<comment type="caution">
    <text evidence="3">The sequence shown here is derived from an EMBL/GenBank/DDBJ whole genome shotgun (WGS) entry which is preliminary data.</text>
</comment>
<accession>A0A5C7H811</accession>
<dbReference type="AlphaFoldDB" id="A0A5C7H811"/>
<dbReference type="OrthoDB" id="687377at2759"/>
<dbReference type="Proteomes" id="UP000323000">
    <property type="component" value="Chromosome 10"/>
</dbReference>
<evidence type="ECO:0000256" key="1">
    <source>
        <dbReference type="SAM" id="SignalP"/>
    </source>
</evidence>
<feature type="chain" id="PRO_5023054164" description="Inhibitor I9 domain-containing protein" evidence="1">
    <location>
        <begin position="30"/>
        <end position="122"/>
    </location>
</feature>
<evidence type="ECO:0000313" key="4">
    <source>
        <dbReference type="Proteomes" id="UP000323000"/>
    </source>
</evidence>
<keyword evidence="4" id="KW-1185">Reference proteome</keyword>
<reference evidence="4" key="1">
    <citation type="journal article" date="2019" name="Gigascience">
        <title>De novo genome assembly of the endangered Acer yangbiense, a plant species with extremely small populations endemic to Yunnan Province, China.</title>
        <authorList>
            <person name="Yang J."/>
            <person name="Wariss H.M."/>
            <person name="Tao L."/>
            <person name="Zhang R."/>
            <person name="Yun Q."/>
            <person name="Hollingsworth P."/>
            <person name="Dao Z."/>
            <person name="Luo G."/>
            <person name="Guo H."/>
            <person name="Ma Y."/>
            <person name="Sun W."/>
        </authorList>
    </citation>
    <scope>NUCLEOTIDE SEQUENCE [LARGE SCALE GENOMIC DNA]</scope>
    <source>
        <strain evidence="4">cv. Malutang</strain>
    </source>
</reference>
<dbReference type="Gene3D" id="3.30.70.80">
    <property type="entry name" value="Peptidase S8 propeptide/proteinase inhibitor I9"/>
    <property type="match status" value="1"/>
</dbReference>
<evidence type="ECO:0000313" key="3">
    <source>
        <dbReference type="EMBL" id="TXG53127.1"/>
    </source>
</evidence>
<dbReference type="PANTHER" id="PTHR48222">
    <property type="entry name" value="PROTEINASE INHIBITOR, PROPEPTIDE"/>
    <property type="match status" value="1"/>
</dbReference>
<protein>
    <recommendedName>
        <fullName evidence="2">Inhibitor I9 domain-containing protein</fullName>
    </recommendedName>
</protein>
<evidence type="ECO:0000259" key="2">
    <source>
        <dbReference type="Pfam" id="PF05922"/>
    </source>
</evidence>
<dbReference type="Pfam" id="PF05922">
    <property type="entry name" value="Inhibitor_I9"/>
    <property type="match status" value="1"/>
</dbReference>
<dbReference type="InterPro" id="IPR010259">
    <property type="entry name" value="S8pro/Inhibitor_I9"/>
</dbReference>
<dbReference type="InterPro" id="IPR037045">
    <property type="entry name" value="S8pro/Inhibitor_I9_sf"/>
</dbReference>